<dbReference type="Proteomes" id="UP000887229">
    <property type="component" value="Unassembled WGS sequence"/>
</dbReference>
<evidence type="ECO:0000256" key="1">
    <source>
        <dbReference type="SAM" id="MobiDB-lite"/>
    </source>
</evidence>
<sequence length="212" mass="23902">MWHKSTTTWVRVQGQSKRTSVADTQLNRDAQKSAPRSRDAAATFGGRRLAGKEGPKKKSFLFYNSRELMQTTFHLRSGAHGHEGRQWRLLAGWSRRESCRPLLGINKAGVPDKRQLVPPSSTLIVFDLNFPLQQSLLRFLSDSLALTMFAGEITFIRPRAVKSKKLRSTTAIELQPWREIERTSQDKALPKGDRFHSGAKGDEVSVSSTQLQ</sequence>
<dbReference type="AlphaFoldDB" id="A0A9P7ZIX3"/>
<organism evidence="2 3">
    <name type="scientific">Emericellopsis atlantica</name>
    <dbReference type="NCBI Taxonomy" id="2614577"/>
    <lineage>
        <taxon>Eukaryota</taxon>
        <taxon>Fungi</taxon>
        <taxon>Dikarya</taxon>
        <taxon>Ascomycota</taxon>
        <taxon>Pezizomycotina</taxon>
        <taxon>Sordariomycetes</taxon>
        <taxon>Hypocreomycetidae</taxon>
        <taxon>Hypocreales</taxon>
        <taxon>Bionectriaceae</taxon>
        <taxon>Emericellopsis</taxon>
    </lineage>
</organism>
<dbReference type="GeneID" id="70289110"/>
<keyword evidence="3" id="KW-1185">Reference proteome</keyword>
<proteinExistence type="predicted"/>
<gene>
    <name evidence="2" type="ORF">F5Z01DRAFT_220507</name>
</gene>
<dbReference type="RefSeq" id="XP_046116546.1">
    <property type="nucleotide sequence ID" value="XM_046258207.1"/>
</dbReference>
<comment type="caution">
    <text evidence="2">The sequence shown here is derived from an EMBL/GenBank/DDBJ whole genome shotgun (WGS) entry which is preliminary data.</text>
</comment>
<dbReference type="EMBL" id="MU251261">
    <property type="protein sequence ID" value="KAG9252622.1"/>
    <property type="molecule type" value="Genomic_DNA"/>
</dbReference>
<feature type="compositionally biased region" description="Polar residues" evidence="1">
    <location>
        <begin position="1"/>
        <end position="28"/>
    </location>
</feature>
<name>A0A9P7ZIX3_9HYPO</name>
<protein>
    <submittedName>
        <fullName evidence="2">Uncharacterized protein</fullName>
    </submittedName>
</protein>
<feature type="compositionally biased region" description="Basic and acidic residues" evidence="1">
    <location>
        <begin position="183"/>
        <end position="203"/>
    </location>
</feature>
<accession>A0A9P7ZIX3</accession>
<evidence type="ECO:0000313" key="2">
    <source>
        <dbReference type="EMBL" id="KAG9252622.1"/>
    </source>
</evidence>
<feature type="region of interest" description="Disordered" evidence="1">
    <location>
        <begin position="183"/>
        <end position="212"/>
    </location>
</feature>
<evidence type="ECO:0000313" key="3">
    <source>
        <dbReference type="Proteomes" id="UP000887229"/>
    </source>
</evidence>
<reference evidence="2" key="1">
    <citation type="journal article" date="2021" name="IMA Fungus">
        <title>Genomic characterization of three marine fungi, including Emericellopsis atlantica sp. nov. with signatures of a generalist lifestyle and marine biomass degradation.</title>
        <authorList>
            <person name="Hagestad O.C."/>
            <person name="Hou L."/>
            <person name="Andersen J.H."/>
            <person name="Hansen E.H."/>
            <person name="Altermark B."/>
            <person name="Li C."/>
            <person name="Kuhnert E."/>
            <person name="Cox R.J."/>
            <person name="Crous P.W."/>
            <person name="Spatafora J.W."/>
            <person name="Lail K."/>
            <person name="Amirebrahimi M."/>
            <person name="Lipzen A."/>
            <person name="Pangilinan J."/>
            <person name="Andreopoulos W."/>
            <person name="Hayes R.D."/>
            <person name="Ng V."/>
            <person name="Grigoriev I.V."/>
            <person name="Jackson S.A."/>
            <person name="Sutton T.D.S."/>
            <person name="Dobson A.D.W."/>
            <person name="Rama T."/>
        </authorList>
    </citation>
    <scope>NUCLEOTIDE SEQUENCE</scope>
    <source>
        <strain evidence="2">TS7</strain>
    </source>
</reference>
<feature type="region of interest" description="Disordered" evidence="1">
    <location>
        <begin position="1"/>
        <end position="52"/>
    </location>
</feature>